<protein>
    <recommendedName>
        <fullName evidence="8">Holo-[acyl-carrier-protein] synthase</fullName>
        <shortName evidence="8">Holo-ACP synthase</shortName>
        <ecNumber evidence="8">2.7.8.7</ecNumber>
    </recommendedName>
    <alternativeName>
        <fullName evidence="8">4'-phosphopantetheinyl transferase AcpS</fullName>
    </alternativeName>
</protein>
<dbReference type="STRING" id="1031564.CINS_0267"/>
<dbReference type="Gene3D" id="3.90.470.20">
    <property type="entry name" value="4'-phosphopantetheinyl transferase domain"/>
    <property type="match status" value="1"/>
</dbReference>
<keyword evidence="1 8" id="KW-0444">Lipid biosynthesis</keyword>
<reference evidence="10 11" key="1">
    <citation type="journal article" date="2014" name="Genome Biol. Evol.">
        <title>Comparative Genomics of the Campylobacter lari Group.</title>
        <authorList>
            <person name="Miller W.G."/>
            <person name="Yee E."/>
            <person name="Chapman M.H."/>
            <person name="Smith T.P."/>
            <person name="Bono J.L."/>
            <person name="Huynh S."/>
            <person name="Parker C.T."/>
            <person name="Vandamme P."/>
            <person name="Luong K."/>
            <person name="Korlach J."/>
        </authorList>
    </citation>
    <scope>NUCLEOTIDE SEQUENCE [LARGE SCALE GENOMIC DNA]</scope>
    <source>
        <strain evidence="10 11">NCTC 12927</strain>
    </source>
</reference>
<evidence type="ECO:0000313" key="11">
    <source>
        <dbReference type="Proteomes" id="UP000031163"/>
    </source>
</evidence>
<dbReference type="InterPro" id="IPR008278">
    <property type="entry name" value="4-PPantetheinyl_Trfase_dom"/>
</dbReference>
<dbReference type="KEGG" id="cis:CINS_0267"/>
<dbReference type="Proteomes" id="UP000031163">
    <property type="component" value="Chromosome"/>
</dbReference>
<evidence type="ECO:0000256" key="1">
    <source>
        <dbReference type="ARBA" id="ARBA00022516"/>
    </source>
</evidence>
<dbReference type="EC" id="2.7.8.7" evidence="8"/>
<dbReference type="NCBIfam" id="TIGR00516">
    <property type="entry name" value="acpS"/>
    <property type="match status" value="1"/>
</dbReference>
<dbReference type="EMBL" id="CP007770">
    <property type="protein sequence ID" value="AJC87269.1"/>
    <property type="molecule type" value="Genomic_DNA"/>
</dbReference>
<dbReference type="GO" id="GO:0005737">
    <property type="term" value="C:cytoplasm"/>
    <property type="evidence" value="ECO:0007669"/>
    <property type="project" value="UniProtKB-SubCell"/>
</dbReference>
<keyword evidence="5 8" id="KW-0460">Magnesium</keyword>
<evidence type="ECO:0000256" key="6">
    <source>
        <dbReference type="ARBA" id="ARBA00023098"/>
    </source>
</evidence>
<dbReference type="AlphaFoldDB" id="A0A0A8H2X9"/>
<evidence type="ECO:0000313" key="10">
    <source>
        <dbReference type="EMBL" id="AJC87269.1"/>
    </source>
</evidence>
<proteinExistence type="inferred from homology"/>
<dbReference type="InterPro" id="IPR037143">
    <property type="entry name" value="4-PPantetheinyl_Trfase_dom_sf"/>
</dbReference>
<evidence type="ECO:0000256" key="5">
    <source>
        <dbReference type="ARBA" id="ARBA00022842"/>
    </source>
</evidence>
<comment type="catalytic activity">
    <reaction evidence="8">
        <text>apo-[ACP] + CoA = holo-[ACP] + adenosine 3',5'-bisphosphate + H(+)</text>
        <dbReference type="Rhea" id="RHEA:12068"/>
        <dbReference type="Rhea" id="RHEA-COMP:9685"/>
        <dbReference type="Rhea" id="RHEA-COMP:9690"/>
        <dbReference type="ChEBI" id="CHEBI:15378"/>
        <dbReference type="ChEBI" id="CHEBI:29999"/>
        <dbReference type="ChEBI" id="CHEBI:57287"/>
        <dbReference type="ChEBI" id="CHEBI:58343"/>
        <dbReference type="ChEBI" id="CHEBI:64479"/>
        <dbReference type="EC" id="2.7.8.7"/>
    </reaction>
</comment>
<keyword evidence="4 8" id="KW-0276">Fatty acid metabolism</keyword>
<dbReference type="Pfam" id="PF01648">
    <property type="entry name" value="ACPS"/>
    <property type="match status" value="1"/>
</dbReference>
<evidence type="ECO:0000259" key="9">
    <source>
        <dbReference type="Pfam" id="PF01648"/>
    </source>
</evidence>
<evidence type="ECO:0000256" key="8">
    <source>
        <dbReference type="HAMAP-Rule" id="MF_00101"/>
    </source>
</evidence>
<comment type="subcellular location">
    <subcellularLocation>
        <location evidence="8">Cytoplasm</location>
    </subcellularLocation>
</comment>
<dbReference type="GO" id="GO:0000287">
    <property type="term" value="F:magnesium ion binding"/>
    <property type="evidence" value="ECO:0007669"/>
    <property type="project" value="UniProtKB-UniRule"/>
</dbReference>
<gene>
    <name evidence="8 10" type="primary">acpS</name>
    <name evidence="10" type="ORF">CINS_0267</name>
</gene>
<dbReference type="GO" id="GO:0008897">
    <property type="term" value="F:holo-[acyl-carrier-protein] synthase activity"/>
    <property type="evidence" value="ECO:0007669"/>
    <property type="project" value="UniProtKB-UniRule"/>
</dbReference>
<evidence type="ECO:0000256" key="3">
    <source>
        <dbReference type="ARBA" id="ARBA00022723"/>
    </source>
</evidence>
<comment type="similarity">
    <text evidence="8">Belongs to the P-Pant transferase superfamily. AcpS family.</text>
</comment>
<name>A0A0A8H2X9_9BACT</name>
<evidence type="ECO:0000256" key="7">
    <source>
        <dbReference type="ARBA" id="ARBA00023160"/>
    </source>
</evidence>
<dbReference type="RefSeq" id="WP_039649190.1">
    <property type="nucleotide sequence ID" value="NZ_CP007770.1"/>
</dbReference>
<keyword evidence="7 8" id="KW-0275">Fatty acid biosynthesis</keyword>
<keyword evidence="3 8" id="KW-0479">Metal-binding</keyword>
<dbReference type="InterPro" id="IPR002582">
    <property type="entry name" value="ACPS"/>
</dbReference>
<sequence length="122" mass="13551">MVGCDIVACSRIEKIYNRHKTFFLDKFLSKKEQTYIKNSNTLAGFWAIKEAASKALGVGISKECSFFDIIISKDDKNAPYIDFSQKVIKNFNIKSSSVSMAHDGGFAIAIVTIETLSKDNLA</sequence>
<feature type="binding site" evidence="8">
    <location>
        <position position="50"/>
    </location>
    <ligand>
        <name>Mg(2+)</name>
        <dbReference type="ChEBI" id="CHEBI:18420"/>
    </ligand>
</feature>
<keyword evidence="2 8" id="KW-0808">Transferase</keyword>
<accession>A0A0A8H2X9</accession>
<feature type="binding site" evidence="8">
    <location>
        <position position="5"/>
    </location>
    <ligand>
        <name>Mg(2+)</name>
        <dbReference type="ChEBI" id="CHEBI:18420"/>
    </ligand>
</feature>
<keyword evidence="6 8" id="KW-0443">Lipid metabolism</keyword>
<dbReference type="HAMAP" id="MF_00101">
    <property type="entry name" value="AcpS"/>
    <property type="match status" value="1"/>
</dbReference>
<dbReference type="HOGENOM" id="CLU_089696_0_2_7"/>
<keyword evidence="8" id="KW-0963">Cytoplasm</keyword>
<feature type="domain" description="4'-phosphopantetheinyl transferase" evidence="9">
    <location>
        <begin position="2"/>
        <end position="110"/>
    </location>
</feature>
<organism evidence="10 11">
    <name type="scientific">Campylobacter insulaenigrae NCTC 12927</name>
    <dbReference type="NCBI Taxonomy" id="1031564"/>
    <lineage>
        <taxon>Bacteria</taxon>
        <taxon>Pseudomonadati</taxon>
        <taxon>Campylobacterota</taxon>
        <taxon>Epsilonproteobacteria</taxon>
        <taxon>Campylobacterales</taxon>
        <taxon>Campylobacteraceae</taxon>
        <taxon>Campylobacter</taxon>
    </lineage>
</organism>
<evidence type="ECO:0000256" key="2">
    <source>
        <dbReference type="ARBA" id="ARBA00022679"/>
    </source>
</evidence>
<comment type="cofactor">
    <cofactor evidence="8">
        <name>Mg(2+)</name>
        <dbReference type="ChEBI" id="CHEBI:18420"/>
    </cofactor>
</comment>
<evidence type="ECO:0000256" key="4">
    <source>
        <dbReference type="ARBA" id="ARBA00022832"/>
    </source>
</evidence>
<dbReference type="InterPro" id="IPR004568">
    <property type="entry name" value="Ppantetheine-prot_Trfase_dom"/>
</dbReference>
<comment type="function">
    <text evidence="8">Transfers the 4'-phosphopantetheine moiety from coenzyme A to a Ser of acyl-carrier-protein.</text>
</comment>
<dbReference type="GeneID" id="74431086"/>
<dbReference type="NCBIfam" id="TIGR00556">
    <property type="entry name" value="pantethn_trn"/>
    <property type="match status" value="1"/>
</dbReference>
<dbReference type="GO" id="GO:0006633">
    <property type="term" value="P:fatty acid biosynthetic process"/>
    <property type="evidence" value="ECO:0007669"/>
    <property type="project" value="UniProtKB-UniRule"/>
</dbReference>
<dbReference type="SUPFAM" id="SSF56214">
    <property type="entry name" value="4'-phosphopantetheinyl transferase"/>
    <property type="match status" value="1"/>
</dbReference>